<feature type="transmembrane region" description="Helical" evidence="1">
    <location>
        <begin position="192"/>
        <end position="212"/>
    </location>
</feature>
<feature type="transmembrane region" description="Helical" evidence="1">
    <location>
        <begin position="264"/>
        <end position="294"/>
    </location>
</feature>
<sequence>MLSEVSEFLNHPLVTAGSNCVGIVLILVYCIIWLLMPRAVKMRFVFARYWIYLVLELIALLLISTNDVLRFVASKVDSSWFTPAFINAWLPFMAFATAFSYSQLMSGLLTGVRLMMLVNALRSGNARTRLRSARWARVPRFVHFAWEWVVIALVGVVNIGSREVPDMLNWISSTRFADIVTWASMFRVTEQVVFFVGQLICLAFVFSLAFVARERRIAVLYVVLLFSLFTPYVARSVVMALYLFSFVVQKATGTELFQSSMSLLFGVSSHMFVGQLAIMAIIFVMYILFVLFTSHLPEKRAIRRANQGYPTDTV</sequence>
<name>A0A8J6B022_9EUKA</name>
<accession>A0A8J6B022</accession>
<keyword evidence="3" id="KW-1185">Reference proteome</keyword>
<comment type="caution">
    <text evidence="2">The sequence shown here is derived from an EMBL/GenBank/DDBJ whole genome shotgun (WGS) entry which is preliminary data.</text>
</comment>
<feature type="transmembrane region" description="Helical" evidence="1">
    <location>
        <begin position="89"/>
        <end position="120"/>
    </location>
</feature>
<evidence type="ECO:0000313" key="2">
    <source>
        <dbReference type="EMBL" id="KAG9392598.1"/>
    </source>
</evidence>
<reference evidence="2" key="1">
    <citation type="submission" date="2021-05" db="EMBL/GenBank/DDBJ databases">
        <title>A free-living protist that lacks canonical eukaryotic 1 DNA replication and segregation systems.</title>
        <authorList>
            <person name="Salas-Leiva D.E."/>
            <person name="Tromer E.C."/>
            <person name="Curtis B.A."/>
            <person name="Jerlstrom-Hultqvist J."/>
            <person name="Kolisko M."/>
            <person name="Yi Z."/>
            <person name="Salas-Leiva J.S."/>
            <person name="Gallot-Lavallee L."/>
            <person name="Kops G.J.P.L."/>
            <person name="Archibald J.M."/>
            <person name="Simpson A.G.B."/>
            <person name="Roger A.J."/>
        </authorList>
    </citation>
    <scope>NUCLEOTIDE SEQUENCE</scope>
    <source>
        <strain evidence="2">BICM</strain>
    </source>
</reference>
<organism evidence="2 3">
    <name type="scientific">Carpediemonas membranifera</name>
    <dbReference type="NCBI Taxonomy" id="201153"/>
    <lineage>
        <taxon>Eukaryota</taxon>
        <taxon>Metamonada</taxon>
        <taxon>Carpediemonas-like organisms</taxon>
        <taxon>Carpediemonas</taxon>
    </lineage>
</organism>
<feature type="transmembrane region" description="Helical" evidence="1">
    <location>
        <begin position="141"/>
        <end position="160"/>
    </location>
</feature>
<evidence type="ECO:0000256" key="1">
    <source>
        <dbReference type="SAM" id="Phobius"/>
    </source>
</evidence>
<protein>
    <submittedName>
        <fullName evidence="2">Uncharacterized protein</fullName>
    </submittedName>
</protein>
<keyword evidence="1" id="KW-1133">Transmembrane helix</keyword>
<evidence type="ECO:0000313" key="3">
    <source>
        <dbReference type="Proteomes" id="UP000717585"/>
    </source>
</evidence>
<dbReference type="EMBL" id="JAHDYR010000036">
    <property type="protein sequence ID" value="KAG9392598.1"/>
    <property type="molecule type" value="Genomic_DNA"/>
</dbReference>
<feature type="transmembrane region" description="Helical" evidence="1">
    <location>
        <begin position="219"/>
        <end position="244"/>
    </location>
</feature>
<keyword evidence="1" id="KW-0812">Transmembrane</keyword>
<gene>
    <name evidence="2" type="ORF">J8273_6066</name>
</gene>
<proteinExistence type="predicted"/>
<dbReference type="AlphaFoldDB" id="A0A8J6B022"/>
<dbReference type="Proteomes" id="UP000717585">
    <property type="component" value="Unassembled WGS sequence"/>
</dbReference>
<feature type="transmembrane region" description="Helical" evidence="1">
    <location>
        <begin position="12"/>
        <end position="37"/>
    </location>
</feature>
<keyword evidence="1" id="KW-0472">Membrane</keyword>
<feature type="transmembrane region" description="Helical" evidence="1">
    <location>
        <begin position="49"/>
        <end position="69"/>
    </location>
</feature>